<proteinExistence type="predicted"/>
<evidence type="ECO:0000313" key="1">
    <source>
        <dbReference type="EMBL" id="GAG52167.1"/>
    </source>
</evidence>
<reference evidence="1" key="1">
    <citation type="journal article" date="2014" name="Front. Microbiol.">
        <title>High frequency of phylogenetically diverse reductive dehalogenase-homologous genes in deep subseafloor sedimentary metagenomes.</title>
        <authorList>
            <person name="Kawai M."/>
            <person name="Futagami T."/>
            <person name="Toyoda A."/>
            <person name="Takaki Y."/>
            <person name="Nishi S."/>
            <person name="Hori S."/>
            <person name="Arai W."/>
            <person name="Tsubouchi T."/>
            <person name="Morono Y."/>
            <person name="Uchiyama I."/>
            <person name="Ito T."/>
            <person name="Fujiyama A."/>
            <person name="Inagaki F."/>
            <person name="Takami H."/>
        </authorList>
    </citation>
    <scope>NUCLEOTIDE SEQUENCE</scope>
    <source>
        <strain evidence="1">Expedition CK06-06</strain>
    </source>
</reference>
<gene>
    <name evidence="1" type="ORF">S01H1_77654</name>
</gene>
<accession>X0Z0G9</accession>
<name>X0Z0G9_9ZZZZ</name>
<comment type="caution">
    <text evidence="1">The sequence shown here is derived from an EMBL/GenBank/DDBJ whole genome shotgun (WGS) entry which is preliminary data.</text>
</comment>
<evidence type="ECO:0008006" key="2">
    <source>
        <dbReference type="Google" id="ProtNLM"/>
    </source>
</evidence>
<protein>
    <recommendedName>
        <fullName evidence="2">Tetratricopeptide repeat protein</fullName>
    </recommendedName>
</protein>
<dbReference type="SMART" id="SM00028">
    <property type="entry name" value="TPR"/>
    <property type="match status" value="1"/>
</dbReference>
<dbReference type="InterPro" id="IPR019734">
    <property type="entry name" value="TPR_rpt"/>
</dbReference>
<dbReference type="Gene3D" id="1.25.40.10">
    <property type="entry name" value="Tetratricopeptide repeat domain"/>
    <property type="match status" value="1"/>
</dbReference>
<dbReference type="InterPro" id="IPR011990">
    <property type="entry name" value="TPR-like_helical_dom_sf"/>
</dbReference>
<feature type="non-terminal residue" evidence="1">
    <location>
        <position position="1"/>
    </location>
</feature>
<dbReference type="AlphaFoldDB" id="X0Z0G9"/>
<dbReference type="PROSITE" id="PS50005">
    <property type="entry name" value="TPR"/>
    <property type="match status" value="1"/>
</dbReference>
<dbReference type="EMBL" id="BARS01052208">
    <property type="protein sequence ID" value="GAG52167.1"/>
    <property type="molecule type" value="Genomic_DNA"/>
</dbReference>
<organism evidence="1">
    <name type="scientific">marine sediment metagenome</name>
    <dbReference type="NCBI Taxonomy" id="412755"/>
    <lineage>
        <taxon>unclassified sequences</taxon>
        <taxon>metagenomes</taxon>
        <taxon>ecological metagenomes</taxon>
    </lineage>
</organism>
<sequence length="59" mass="6772">VYGRQGKLALAHYNLGIYFSKLRRREKALFHFNKAKELAGSKPELQEKIDKALKGLGNR</sequence>
<dbReference type="SUPFAM" id="SSF48452">
    <property type="entry name" value="TPR-like"/>
    <property type="match status" value="1"/>
</dbReference>